<dbReference type="AlphaFoldDB" id="A0A4C1VFA0"/>
<accession>A0A4C1VFA0</accession>
<reference evidence="1 2" key="1">
    <citation type="journal article" date="2019" name="Commun. Biol.">
        <title>The bagworm genome reveals a unique fibroin gene that provides high tensile strength.</title>
        <authorList>
            <person name="Kono N."/>
            <person name="Nakamura H."/>
            <person name="Ohtoshi R."/>
            <person name="Tomita M."/>
            <person name="Numata K."/>
            <person name="Arakawa K."/>
        </authorList>
    </citation>
    <scope>NUCLEOTIDE SEQUENCE [LARGE SCALE GENOMIC DNA]</scope>
</reference>
<organism evidence="1 2">
    <name type="scientific">Eumeta variegata</name>
    <name type="common">Bagworm moth</name>
    <name type="synonym">Eumeta japonica</name>
    <dbReference type="NCBI Taxonomy" id="151549"/>
    <lineage>
        <taxon>Eukaryota</taxon>
        <taxon>Metazoa</taxon>
        <taxon>Ecdysozoa</taxon>
        <taxon>Arthropoda</taxon>
        <taxon>Hexapoda</taxon>
        <taxon>Insecta</taxon>
        <taxon>Pterygota</taxon>
        <taxon>Neoptera</taxon>
        <taxon>Endopterygota</taxon>
        <taxon>Lepidoptera</taxon>
        <taxon>Glossata</taxon>
        <taxon>Ditrysia</taxon>
        <taxon>Tineoidea</taxon>
        <taxon>Psychidae</taxon>
        <taxon>Oiketicinae</taxon>
        <taxon>Eumeta</taxon>
    </lineage>
</organism>
<dbReference type="EMBL" id="BGZK01000339">
    <property type="protein sequence ID" value="GBP37798.1"/>
    <property type="molecule type" value="Genomic_DNA"/>
</dbReference>
<gene>
    <name evidence="1" type="ORF">EVAR_21641_1</name>
</gene>
<comment type="caution">
    <text evidence="1">The sequence shown here is derived from an EMBL/GenBank/DDBJ whole genome shotgun (WGS) entry which is preliminary data.</text>
</comment>
<keyword evidence="2" id="KW-1185">Reference proteome</keyword>
<name>A0A4C1VFA0_EUMVA</name>
<proteinExistence type="predicted"/>
<protein>
    <submittedName>
        <fullName evidence="1">Uncharacterized protein</fullName>
    </submittedName>
</protein>
<evidence type="ECO:0000313" key="1">
    <source>
        <dbReference type="EMBL" id="GBP37798.1"/>
    </source>
</evidence>
<sequence length="110" mass="12149">MKMHPPPLNDVYFACTATLDGSRGGGPAPQAQLAAHRDPKYYRPATRVRLSVNTIRISNKRTTIEELRNLSPSRAVRLRGVVSGGNDIVQNLNVLTSFTRHRTCGYNSLS</sequence>
<dbReference type="Proteomes" id="UP000299102">
    <property type="component" value="Unassembled WGS sequence"/>
</dbReference>
<evidence type="ECO:0000313" key="2">
    <source>
        <dbReference type="Proteomes" id="UP000299102"/>
    </source>
</evidence>